<gene>
    <name evidence="1" type="ORF">RFI_38939</name>
</gene>
<protein>
    <submittedName>
        <fullName evidence="1">Uncharacterized protein</fullName>
    </submittedName>
</protein>
<proteinExistence type="predicted"/>
<organism evidence="1 2">
    <name type="scientific">Reticulomyxa filosa</name>
    <dbReference type="NCBI Taxonomy" id="46433"/>
    <lineage>
        <taxon>Eukaryota</taxon>
        <taxon>Sar</taxon>
        <taxon>Rhizaria</taxon>
        <taxon>Retaria</taxon>
        <taxon>Foraminifera</taxon>
        <taxon>Monothalamids</taxon>
        <taxon>Reticulomyxidae</taxon>
        <taxon>Reticulomyxa</taxon>
    </lineage>
</organism>
<dbReference type="EMBL" id="ASPP01046428">
    <property type="protein sequence ID" value="ETN98554.1"/>
    <property type="molecule type" value="Genomic_DNA"/>
</dbReference>
<comment type="caution">
    <text evidence="1">The sequence shown here is derived from an EMBL/GenBank/DDBJ whole genome shotgun (WGS) entry which is preliminary data.</text>
</comment>
<sequence>MQNLWNKNSAKQNLKTLENDKTGKRLIDNFQHTLSTMDRRLKHVSTVNDSCLEQLEQKCSHLHYHFKVGWEKHKNVLNEVKMCTNKQVLAPSEKMLEYLEKMESSVVSINDLEWVIQFPSDQSLLALTSMVSPLHRVGNIDWHCQLRKQFLPAEDRYKLGLFFGPSKIHSRAKVMSVKAKIEAPIVCKSQLPSSTSNEWKEETENFKLDADFIHAAPDSSDKSFMLRGKFFPLLQELIQENSGNFAPKNFEILVTFRVIHQNVCYYS</sequence>
<reference evidence="1 2" key="1">
    <citation type="journal article" date="2013" name="Curr. Biol.">
        <title>The Genome of the Foraminiferan Reticulomyxa filosa.</title>
        <authorList>
            <person name="Glockner G."/>
            <person name="Hulsmann N."/>
            <person name="Schleicher M."/>
            <person name="Noegel A.A."/>
            <person name="Eichinger L."/>
            <person name="Gallinger C."/>
            <person name="Pawlowski J."/>
            <person name="Sierra R."/>
            <person name="Euteneuer U."/>
            <person name="Pillet L."/>
            <person name="Moustafa A."/>
            <person name="Platzer M."/>
            <person name="Groth M."/>
            <person name="Szafranski K."/>
            <person name="Schliwa M."/>
        </authorList>
    </citation>
    <scope>NUCLEOTIDE SEQUENCE [LARGE SCALE GENOMIC DNA]</scope>
</reference>
<accession>X6LCS6</accession>
<name>X6LCS6_RETFI</name>
<dbReference type="AlphaFoldDB" id="X6LCS6"/>
<evidence type="ECO:0000313" key="2">
    <source>
        <dbReference type="Proteomes" id="UP000023152"/>
    </source>
</evidence>
<evidence type="ECO:0000313" key="1">
    <source>
        <dbReference type="EMBL" id="ETN98554.1"/>
    </source>
</evidence>
<keyword evidence="2" id="KW-1185">Reference proteome</keyword>
<dbReference type="Proteomes" id="UP000023152">
    <property type="component" value="Unassembled WGS sequence"/>
</dbReference>